<evidence type="ECO:0000259" key="11">
    <source>
        <dbReference type="PROSITE" id="PS50022"/>
    </source>
</evidence>
<feature type="disulfide bond" evidence="9">
    <location>
        <begin position="750"/>
        <end position="762"/>
    </location>
</feature>
<dbReference type="InterPro" id="IPR025155">
    <property type="entry name" value="WxxW_domain"/>
</dbReference>
<dbReference type="GO" id="GO:0012505">
    <property type="term" value="C:endomembrane system"/>
    <property type="evidence" value="ECO:0007669"/>
    <property type="project" value="UniProtKB-SubCell"/>
</dbReference>
<keyword evidence="8" id="KW-0325">Glycoprotein</keyword>
<evidence type="ECO:0000256" key="9">
    <source>
        <dbReference type="PROSITE-ProRule" id="PRU00124"/>
    </source>
</evidence>
<comment type="caution">
    <text evidence="12">The sequence shown here is derived from an EMBL/GenBank/DDBJ whole genome shotgun (WGS) entry which is preliminary data.</text>
</comment>
<dbReference type="PANTHER" id="PTHR46806">
    <property type="entry name" value="F5/8 TYPE C DOMAIN-CONTAINING PROTEIN"/>
    <property type="match status" value="1"/>
</dbReference>
<dbReference type="SUPFAM" id="SSF57424">
    <property type="entry name" value="LDL receptor-like module"/>
    <property type="match status" value="1"/>
</dbReference>
<dbReference type="CDD" id="cd00057">
    <property type="entry name" value="FA58C"/>
    <property type="match status" value="1"/>
</dbReference>
<feature type="disulfide bond" evidence="9">
    <location>
        <begin position="757"/>
        <end position="775"/>
    </location>
</feature>
<keyword evidence="3" id="KW-0964">Secreted</keyword>
<accession>A0AAV3XZG1</accession>
<organism evidence="12 13">
    <name type="scientific">Plakobranchus ocellatus</name>
    <dbReference type="NCBI Taxonomy" id="259542"/>
    <lineage>
        <taxon>Eukaryota</taxon>
        <taxon>Metazoa</taxon>
        <taxon>Spiralia</taxon>
        <taxon>Lophotrochozoa</taxon>
        <taxon>Mollusca</taxon>
        <taxon>Gastropoda</taxon>
        <taxon>Heterobranchia</taxon>
        <taxon>Euthyneura</taxon>
        <taxon>Panpulmonata</taxon>
        <taxon>Sacoglossa</taxon>
        <taxon>Placobranchoidea</taxon>
        <taxon>Plakobranchidae</taxon>
        <taxon>Plakobranchus</taxon>
    </lineage>
</organism>
<evidence type="ECO:0000256" key="6">
    <source>
        <dbReference type="ARBA" id="ARBA00023136"/>
    </source>
</evidence>
<dbReference type="EMBL" id="BLXT01000264">
    <property type="protein sequence ID" value="GFN75367.1"/>
    <property type="molecule type" value="Genomic_DNA"/>
</dbReference>
<dbReference type="GO" id="GO:0005886">
    <property type="term" value="C:plasma membrane"/>
    <property type="evidence" value="ECO:0007669"/>
    <property type="project" value="TreeGrafter"/>
</dbReference>
<dbReference type="InterPro" id="IPR000421">
    <property type="entry name" value="FA58C"/>
</dbReference>
<proteinExistence type="predicted"/>
<dbReference type="AlphaFoldDB" id="A0AAV3XZG1"/>
<dbReference type="GO" id="GO:0005576">
    <property type="term" value="C:extracellular region"/>
    <property type="evidence" value="ECO:0007669"/>
    <property type="project" value="UniProtKB-SubCell"/>
</dbReference>
<dbReference type="Pfam" id="PF00057">
    <property type="entry name" value="Ldl_recept_a"/>
    <property type="match status" value="1"/>
</dbReference>
<dbReference type="SUPFAM" id="SSF49785">
    <property type="entry name" value="Galactose-binding domain-like"/>
    <property type="match status" value="1"/>
</dbReference>
<dbReference type="Pfam" id="PF00754">
    <property type="entry name" value="F5_F8_type_C"/>
    <property type="match status" value="1"/>
</dbReference>
<dbReference type="GO" id="GO:0038023">
    <property type="term" value="F:signaling receptor activity"/>
    <property type="evidence" value="ECO:0007669"/>
    <property type="project" value="TreeGrafter"/>
</dbReference>
<dbReference type="Proteomes" id="UP000735302">
    <property type="component" value="Unassembled WGS sequence"/>
</dbReference>
<evidence type="ECO:0000256" key="2">
    <source>
        <dbReference type="ARBA" id="ARBA00004613"/>
    </source>
</evidence>
<evidence type="ECO:0000313" key="13">
    <source>
        <dbReference type="Proteomes" id="UP000735302"/>
    </source>
</evidence>
<dbReference type="Gene3D" id="4.10.400.10">
    <property type="entry name" value="Low-density Lipoprotein Receptor"/>
    <property type="match status" value="1"/>
</dbReference>
<dbReference type="Pfam" id="PF13330">
    <property type="entry name" value="Mucin2_WxxW"/>
    <property type="match status" value="4"/>
</dbReference>
<evidence type="ECO:0000256" key="7">
    <source>
        <dbReference type="ARBA" id="ARBA00023157"/>
    </source>
</evidence>
<dbReference type="Gene3D" id="2.60.120.260">
    <property type="entry name" value="Galactose-binding domain-like"/>
    <property type="match status" value="1"/>
</dbReference>
<dbReference type="PANTHER" id="PTHR46806:SF5">
    <property type="entry name" value="F5_8 TYPE C DOMAIN-CONTAINING PROTEIN"/>
    <property type="match status" value="1"/>
</dbReference>
<keyword evidence="13" id="KW-1185">Reference proteome</keyword>
<feature type="compositionally biased region" description="Low complexity" evidence="10">
    <location>
        <begin position="209"/>
        <end position="222"/>
    </location>
</feature>
<name>A0AAV3XZG1_9GAST</name>
<keyword evidence="6" id="KW-0472">Membrane</keyword>
<comment type="subcellular location">
    <subcellularLocation>
        <location evidence="1">Endomembrane system</location>
        <topology evidence="1">Peripheral membrane protein</topology>
    </subcellularLocation>
    <subcellularLocation>
        <location evidence="2">Secreted</location>
    </subcellularLocation>
</comment>
<comment type="caution">
    <text evidence="9">Lacks conserved residue(s) required for the propagation of feature annotation.</text>
</comment>
<evidence type="ECO:0000256" key="8">
    <source>
        <dbReference type="ARBA" id="ARBA00023180"/>
    </source>
</evidence>
<reference evidence="12 13" key="1">
    <citation type="journal article" date="2021" name="Elife">
        <title>Chloroplast acquisition without the gene transfer in kleptoplastic sea slugs, Plakobranchus ocellatus.</title>
        <authorList>
            <person name="Maeda T."/>
            <person name="Takahashi S."/>
            <person name="Yoshida T."/>
            <person name="Shimamura S."/>
            <person name="Takaki Y."/>
            <person name="Nagai Y."/>
            <person name="Toyoda A."/>
            <person name="Suzuki Y."/>
            <person name="Arimoto A."/>
            <person name="Ishii H."/>
            <person name="Satoh N."/>
            <person name="Nishiyama T."/>
            <person name="Hasebe M."/>
            <person name="Maruyama T."/>
            <person name="Minagawa J."/>
            <person name="Obokata J."/>
            <person name="Shigenobu S."/>
        </authorList>
    </citation>
    <scope>NUCLEOTIDE SEQUENCE [LARGE SCALE GENOMIC DNA]</scope>
</reference>
<sequence>MTAEELASFCPGGQITDIQCVDSDSLDDWSSLSQASCTVEEGLQCINLPFFDSPSCRDYKIRYMCNCSDSTATKPSRTTTEEILTTQPPLTTRVATTSAAITPAPDVVCLSGWTTWINDDNPASGNGDLEKKSAQELAELCPGGEITDIECVDSDTLDDWISLSQASCTVEEGLQCINLPFLDAPSCRDYKIRYMCNCTDASSLGGTDPSPQSSLPSSSSLPNGPPNTLPKDLTTLVPKVAKQETTVPSVPCKSQWSPWINRDTPATSDGDYEKMTAEELASFCPGGQITDIQCVDSDSLDDWSSLSQASCTVEEGLQCINLPFFDSPSCRDYKIRYMCNCSSTQNKRIRRSVGQFYSAPPTSSVTNIPAECQSDMGFHDRRVHNAMISASSARDSKHAAHTARLGTRGTWVPTHSDTQQYIQVDFKVGVYLTGITTQGQADGPSHVTSYKVMHSKDGINWNTYREFSGVDKVFQANSDSSTPVTNLFGLPILTRFLQIKPQTWHNRIALRLEIHGCPQQYPAVVLDNTLQLKPEKKATFTDLDTLGDCLEWDHWVDTHQPSLQNQNDIASINDLADATPVCKYPIAIECRTATPDHRSSKATDQDVICNLWDGLVCNASHVKEPFCFNYEVRLGCLKSTPECVSEASWKTNSAKVPNICYQGMDTSRCPKAGCAKGLYCNGQKCVPKTECPCLSEETIVKPGGVVQTSKCETCQCLGGEMICLPKDPPTCPVGQPVLDKTSCTYSCSRCAQGDYQCGNGMCVSLSKRCDGVIDCQDDELGCSTIPVFQPHKQISSDMLRLGEMTYTA</sequence>
<dbReference type="InterPro" id="IPR050633">
    <property type="entry name" value="Neuropilin_MCO_CoagFactor"/>
</dbReference>
<dbReference type="GO" id="GO:0007155">
    <property type="term" value="P:cell adhesion"/>
    <property type="evidence" value="ECO:0007669"/>
    <property type="project" value="UniProtKB-KW"/>
</dbReference>
<dbReference type="PROSITE" id="PS50022">
    <property type="entry name" value="FA58C_3"/>
    <property type="match status" value="1"/>
</dbReference>
<dbReference type="SMART" id="SM00231">
    <property type="entry name" value="FA58C"/>
    <property type="match status" value="1"/>
</dbReference>
<dbReference type="PROSITE" id="PS01286">
    <property type="entry name" value="FA58C_2"/>
    <property type="match status" value="1"/>
</dbReference>
<dbReference type="InterPro" id="IPR008979">
    <property type="entry name" value="Galactose-bd-like_sf"/>
</dbReference>
<evidence type="ECO:0000256" key="10">
    <source>
        <dbReference type="SAM" id="MobiDB-lite"/>
    </source>
</evidence>
<dbReference type="FunFam" id="2.60.120.260:FF:000002">
    <property type="entry name" value="Coagulation factor VIII"/>
    <property type="match status" value="1"/>
</dbReference>
<evidence type="ECO:0000256" key="4">
    <source>
        <dbReference type="ARBA" id="ARBA00022729"/>
    </source>
</evidence>
<evidence type="ECO:0000256" key="3">
    <source>
        <dbReference type="ARBA" id="ARBA00022525"/>
    </source>
</evidence>
<dbReference type="PROSITE" id="PS50068">
    <property type="entry name" value="LDLRA_2"/>
    <property type="match status" value="1"/>
</dbReference>
<evidence type="ECO:0000256" key="1">
    <source>
        <dbReference type="ARBA" id="ARBA00004184"/>
    </source>
</evidence>
<gene>
    <name evidence="12" type="ORF">PoB_000187300</name>
</gene>
<dbReference type="InterPro" id="IPR036055">
    <property type="entry name" value="LDL_receptor-like_sf"/>
</dbReference>
<dbReference type="InterPro" id="IPR002172">
    <property type="entry name" value="LDrepeatLR_classA_rpt"/>
</dbReference>
<protein>
    <submittedName>
        <fullName evidence="12">Mucin 5ac, oligomeric mucus/gel-forming</fullName>
    </submittedName>
</protein>
<feature type="domain" description="F5/8 type C" evidence="11">
    <location>
        <begin position="372"/>
        <end position="517"/>
    </location>
</feature>
<evidence type="ECO:0000256" key="5">
    <source>
        <dbReference type="ARBA" id="ARBA00022889"/>
    </source>
</evidence>
<dbReference type="CDD" id="cd00112">
    <property type="entry name" value="LDLa"/>
    <property type="match status" value="1"/>
</dbReference>
<feature type="region of interest" description="Disordered" evidence="10">
    <location>
        <begin position="206"/>
        <end position="232"/>
    </location>
</feature>
<keyword evidence="5" id="KW-0130">Cell adhesion</keyword>
<keyword evidence="4" id="KW-0732">Signal</keyword>
<dbReference type="SMART" id="SM00192">
    <property type="entry name" value="LDLa"/>
    <property type="match status" value="1"/>
</dbReference>
<evidence type="ECO:0000313" key="12">
    <source>
        <dbReference type="EMBL" id="GFN75367.1"/>
    </source>
</evidence>
<keyword evidence="7 9" id="KW-1015">Disulfide bond</keyword>